<evidence type="ECO:0000313" key="6">
    <source>
        <dbReference type="EMBL" id="KAJ8936149.1"/>
    </source>
</evidence>
<sequence>INVIILVFSEDLRDLNVSQLFQLANDVSHIRLGDIKDDDIRYFLFTKPSTPPIMIENDTIGDIDVNKSTKIIIHGWIANNRMVWNERMTEEFVKNDYNVIQVDWERLARAAYISSAVDTKVIGNNIGQFILDAELKANKVHLIGHSLGAHVAGFAAKKIKEATGEKVARISGLDPAGPYFRMYAFIKEERLDKEDAQVVDIIHTDGGTYGIEFPIGTLDIFVNGGRAPQPGCVGNFNVMSLGDLIQHSYCSHEMSVTYFIEWIGGGKFHCRLCNSWQNLVMGNCDKYLLIGEEDVNKEMTGTCFAKTRYRSPFLRN</sequence>
<feature type="domain" description="Lipase" evidence="5">
    <location>
        <begin position="27"/>
        <end position="284"/>
    </location>
</feature>
<dbReference type="AlphaFoldDB" id="A0AAV8XAZ2"/>
<comment type="similarity">
    <text evidence="2 4">Belongs to the AB hydrolase superfamily. Lipase family.</text>
</comment>
<dbReference type="GO" id="GO:0016298">
    <property type="term" value="F:lipase activity"/>
    <property type="evidence" value="ECO:0007669"/>
    <property type="project" value="InterPro"/>
</dbReference>
<comment type="caution">
    <text evidence="6">The sequence shown here is derived from an EMBL/GenBank/DDBJ whole genome shotgun (WGS) entry which is preliminary data.</text>
</comment>
<accession>A0AAV8XAZ2</accession>
<keyword evidence="3" id="KW-0964">Secreted</keyword>
<comment type="subcellular location">
    <subcellularLocation>
        <location evidence="1">Secreted</location>
    </subcellularLocation>
</comment>
<gene>
    <name evidence="6" type="ORF">NQ318_010560</name>
</gene>
<dbReference type="PRINTS" id="PR00821">
    <property type="entry name" value="TAGLIPASE"/>
</dbReference>
<evidence type="ECO:0000256" key="2">
    <source>
        <dbReference type="ARBA" id="ARBA00010701"/>
    </source>
</evidence>
<dbReference type="Gene3D" id="3.40.50.1820">
    <property type="entry name" value="alpha/beta hydrolase"/>
    <property type="match status" value="1"/>
</dbReference>
<dbReference type="Pfam" id="PF00151">
    <property type="entry name" value="Lipase"/>
    <property type="match status" value="1"/>
</dbReference>
<dbReference type="InterPro" id="IPR013818">
    <property type="entry name" value="Lipase"/>
</dbReference>
<protein>
    <recommendedName>
        <fullName evidence="5">Lipase domain-containing protein</fullName>
    </recommendedName>
</protein>
<name>A0AAV8XAZ2_9CUCU</name>
<keyword evidence="7" id="KW-1185">Reference proteome</keyword>
<evidence type="ECO:0000256" key="1">
    <source>
        <dbReference type="ARBA" id="ARBA00004613"/>
    </source>
</evidence>
<dbReference type="EMBL" id="JAPWTK010000779">
    <property type="protein sequence ID" value="KAJ8936149.1"/>
    <property type="molecule type" value="Genomic_DNA"/>
</dbReference>
<feature type="non-terminal residue" evidence="6">
    <location>
        <position position="1"/>
    </location>
</feature>
<dbReference type="InterPro" id="IPR029058">
    <property type="entry name" value="AB_hydrolase_fold"/>
</dbReference>
<evidence type="ECO:0000313" key="7">
    <source>
        <dbReference type="Proteomes" id="UP001162162"/>
    </source>
</evidence>
<dbReference type="PANTHER" id="PTHR11610:SF173">
    <property type="entry name" value="LIPASE DOMAIN-CONTAINING PROTEIN-RELATED"/>
    <property type="match status" value="1"/>
</dbReference>
<dbReference type="PANTHER" id="PTHR11610">
    <property type="entry name" value="LIPASE"/>
    <property type="match status" value="1"/>
</dbReference>
<evidence type="ECO:0000259" key="5">
    <source>
        <dbReference type="Pfam" id="PF00151"/>
    </source>
</evidence>
<reference evidence="6" key="1">
    <citation type="journal article" date="2023" name="Insect Mol. Biol.">
        <title>Genome sequencing provides insights into the evolution of gene families encoding plant cell wall-degrading enzymes in longhorned beetles.</title>
        <authorList>
            <person name="Shin N.R."/>
            <person name="Okamura Y."/>
            <person name="Kirsch R."/>
            <person name="Pauchet Y."/>
        </authorList>
    </citation>
    <scope>NUCLEOTIDE SEQUENCE</scope>
    <source>
        <strain evidence="6">AMC_N1</strain>
    </source>
</reference>
<evidence type="ECO:0000256" key="3">
    <source>
        <dbReference type="ARBA" id="ARBA00022525"/>
    </source>
</evidence>
<dbReference type="GO" id="GO:0005615">
    <property type="term" value="C:extracellular space"/>
    <property type="evidence" value="ECO:0007669"/>
    <property type="project" value="TreeGrafter"/>
</dbReference>
<dbReference type="InterPro" id="IPR000734">
    <property type="entry name" value="TAG_lipase"/>
</dbReference>
<dbReference type="GO" id="GO:0017171">
    <property type="term" value="F:serine hydrolase activity"/>
    <property type="evidence" value="ECO:0007669"/>
    <property type="project" value="TreeGrafter"/>
</dbReference>
<proteinExistence type="inferred from homology"/>
<organism evidence="6 7">
    <name type="scientific">Aromia moschata</name>
    <dbReference type="NCBI Taxonomy" id="1265417"/>
    <lineage>
        <taxon>Eukaryota</taxon>
        <taxon>Metazoa</taxon>
        <taxon>Ecdysozoa</taxon>
        <taxon>Arthropoda</taxon>
        <taxon>Hexapoda</taxon>
        <taxon>Insecta</taxon>
        <taxon>Pterygota</taxon>
        <taxon>Neoptera</taxon>
        <taxon>Endopterygota</taxon>
        <taxon>Coleoptera</taxon>
        <taxon>Polyphaga</taxon>
        <taxon>Cucujiformia</taxon>
        <taxon>Chrysomeloidea</taxon>
        <taxon>Cerambycidae</taxon>
        <taxon>Cerambycinae</taxon>
        <taxon>Callichromatini</taxon>
        <taxon>Aromia</taxon>
    </lineage>
</organism>
<dbReference type="Proteomes" id="UP001162162">
    <property type="component" value="Unassembled WGS sequence"/>
</dbReference>
<evidence type="ECO:0000256" key="4">
    <source>
        <dbReference type="RuleBase" id="RU004262"/>
    </source>
</evidence>
<dbReference type="GO" id="GO:0016042">
    <property type="term" value="P:lipid catabolic process"/>
    <property type="evidence" value="ECO:0007669"/>
    <property type="project" value="TreeGrafter"/>
</dbReference>
<dbReference type="SUPFAM" id="SSF53474">
    <property type="entry name" value="alpha/beta-Hydrolases"/>
    <property type="match status" value="1"/>
</dbReference>